<feature type="transmembrane region" description="Helical" evidence="5">
    <location>
        <begin position="88"/>
        <end position="108"/>
    </location>
</feature>
<organism evidence="6 7">
    <name type="scientific">Carboxydichorda subterranea</name>
    <dbReference type="NCBI Taxonomy" id="3109565"/>
    <lineage>
        <taxon>Bacteria</taxon>
        <taxon>Bacillati</taxon>
        <taxon>Bacillota</taxon>
        <taxon>Limnochordia</taxon>
        <taxon>Limnochordales</taxon>
        <taxon>Geochordaceae</taxon>
        <taxon>Carboxydichorda</taxon>
    </lineage>
</organism>
<evidence type="ECO:0000256" key="3">
    <source>
        <dbReference type="ARBA" id="ARBA00022989"/>
    </source>
</evidence>
<feature type="transmembrane region" description="Helical" evidence="5">
    <location>
        <begin position="20"/>
        <end position="40"/>
    </location>
</feature>
<feature type="transmembrane region" description="Helical" evidence="5">
    <location>
        <begin position="138"/>
        <end position="160"/>
    </location>
</feature>
<keyword evidence="3 5" id="KW-1133">Transmembrane helix</keyword>
<reference evidence="6 7" key="1">
    <citation type="journal article" date="2024" name="Front. Microbiol.">
        <title>Novel thermophilic genera Geochorda gen. nov. and Carboxydochorda gen. nov. from the deep terrestrial subsurface reveal the ecophysiological diversity in the class Limnochordia.</title>
        <authorList>
            <person name="Karnachuk O.V."/>
            <person name="Lukina A.P."/>
            <person name="Avakyan M.R."/>
            <person name="Kadnikov V.V."/>
            <person name="Begmatov S."/>
            <person name="Beletsky A.V."/>
            <person name="Vlasova K.G."/>
            <person name="Novikov A.A."/>
            <person name="Shcherbakova V.A."/>
            <person name="Mardanov A.V."/>
            <person name="Ravin N.V."/>
        </authorList>
    </citation>
    <scope>NUCLEOTIDE SEQUENCE [LARGE SCALE GENOMIC DNA]</scope>
    <source>
        <strain evidence="6 7">L945</strain>
    </source>
</reference>
<accession>A0ABZ1BW53</accession>
<keyword evidence="1" id="KW-1003">Cell membrane</keyword>
<feature type="transmembrane region" description="Helical" evidence="5">
    <location>
        <begin position="198"/>
        <end position="215"/>
    </location>
</feature>
<keyword evidence="2 5" id="KW-0812">Transmembrane</keyword>
<proteinExistence type="predicted"/>
<evidence type="ECO:0000256" key="5">
    <source>
        <dbReference type="SAM" id="Phobius"/>
    </source>
</evidence>
<dbReference type="InterPro" id="IPR003810">
    <property type="entry name" value="Mntp/YtaF"/>
</dbReference>
<evidence type="ECO:0000313" key="7">
    <source>
        <dbReference type="Proteomes" id="UP001332192"/>
    </source>
</evidence>
<evidence type="ECO:0000313" key="6">
    <source>
        <dbReference type="EMBL" id="WRP17037.1"/>
    </source>
</evidence>
<evidence type="ECO:0000256" key="1">
    <source>
        <dbReference type="ARBA" id="ARBA00022475"/>
    </source>
</evidence>
<evidence type="ECO:0000256" key="4">
    <source>
        <dbReference type="ARBA" id="ARBA00023136"/>
    </source>
</evidence>
<name>A0ABZ1BW53_9FIRM</name>
<dbReference type="EMBL" id="CP141615">
    <property type="protein sequence ID" value="WRP17037.1"/>
    <property type="molecule type" value="Genomic_DNA"/>
</dbReference>
<evidence type="ECO:0008006" key="8">
    <source>
        <dbReference type="Google" id="ProtNLM"/>
    </source>
</evidence>
<keyword evidence="7" id="KW-1185">Reference proteome</keyword>
<dbReference type="RefSeq" id="WP_324716309.1">
    <property type="nucleotide sequence ID" value="NZ_CP141615.1"/>
</dbReference>
<evidence type="ECO:0000256" key="2">
    <source>
        <dbReference type="ARBA" id="ARBA00022692"/>
    </source>
</evidence>
<sequence length="219" mass="22295">MQGRSGGPGDPLPGAAREGAASGAMVTWLQLLLIGIAANLDNLGVGMALGAGAIHVPAGANLVVALEAFLFTVLSASAGHFVRGLVRASVASTAGALLLIAMGVYFMAAEHRAAPRQSPILGLLREPHRADLDRSGSIGLAEGLLLGTALGLNCLANGFVAGLWHLGALPTAFVTALFSYLALWGGDRLATHYAARWLGIRGPLVAGALLVLLGLRQLL</sequence>
<protein>
    <recommendedName>
        <fullName evidence="8">Sporulation protein YtaF</fullName>
    </recommendedName>
</protein>
<dbReference type="Proteomes" id="UP001332192">
    <property type="component" value="Chromosome"/>
</dbReference>
<feature type="transmembrane region" description="Helical" evidence="5">
    <location>
        <begin position="166"/>
        <end position="186"/>
    </location>
</feature>
<feature type="transmembrane region" description="Helical" evidence="5">
    <location>
        <begin position="60"/>
        <end position="82"/>
    </location>
</feature>
<gene>
    <name evidence="6" type="ORF">U7230_13250</name>
</gene>
<keyword evidence="4 5" id="KW-0472">Membrane</keyword>
<dbReference type="PANTHER" id="PTHR35529">
    <property type="entry name" value="MANGANESE EFFLUX PUMP MNTP-RELATED"/>
    <property type="match status" value="1"/>
</dbReference>
<dbReference type="PANTHER" id="PTHR35529:SF2">
    <property type="entry name" value="SPORULATION PROTEIN YTAF-RELATED"/>
    <property type="match status" value="1"/>
</dbReference>